<organism evidence="3 4">
    <name type="scientific">Cupriavidus gilardii</name>
    <dbReference type="NCBI Taxonomy" id="82541"/>
    <lineage>
        <taxon>Bacteria</taxon>
        <taxon>Pseudomonadati</taxon>
        <taxon>Pseudomonadota</taxon>
        <taxon>Betaproteobacteria</taxon>
        <taxon>Burkholderiales</taxon>
        <taxon>Burkholderiaceae</taxon>
        <taxon>Cupriavidus</taxon>
    </lineage>
</organism>
<dbReference type="InterPro" id="IPR050553">
    <property type="entry name" value="Thioredoxin_ResA/DsbE_sf"/>
</dbReference>
<dbReference type="InterPro" id="IPR013740">
    <property type="entry name" value="Redoxin"/>
</dbReference>
<dbReference type="Pfam" id="PF08534">
    <property type="entry name" value="Redoxin"/>
    <property type="match status" value="1"/>
</dbReference>
<dbReference type="Proteomes" id="UP000542973">
    <property type="component" value="Unassembled WGS sequence"/>
</dbReference>
<name>A0A849B5Y4_9BURK</name>
<dbReference type="PROSITE" id="PS51352">
    <property type="entry name" value="THIOREDOXIN_2"/>
    <property type="match status" value="1"/>
</dbReference>
<feature type="domain" description="Thioredoxin" evidence="2">
    <location>
        <begin position="37"/>
        <end position="175"/>
    </location>
</feature>
<dbReference type="InterPro" id="IPR036249">
    <property type="entry name" value="Thioredoxin-like_sf"/>
</dbReference>
<feature type="signal peptide" evidence="1">
    <location>
        <begin position="1"/>
        <end position="36"/>
    </location>
</feature>
<proteinExistence type="predicted"/>
<dbReference type="InterPro" id="IPR013766">
    <property type="entry name" value="Thioredoxin_domain"/>
</dbReference>
<gene>
    <name evidence="3" type="ORF">HLB16_08910</name>
</gene>
<sequence length="175" mass="18980">MRATAVVTVGWRQRLHGAMLAAAAVLALTVATPAAALEVGDTVRLPAVQLLDGRTVPPEHWAGKPLVVQIWASWCPFCALQNPRLQKLYDSTRGTPLQVLTISIDKDQKDAVGYLRQRGYTFPAAMDTPALRAAIGPRKGLPELYVIDAKGKVVQKEVGEMLEEEVAALAKYARP</sequence>
<dbReference type="GO" id="GO:0016491">
    <property type="term" value="F:oxidoreductase activity"/>
    <property type="evidence" value="ECO:0007669"/>
    <property type="project" value="InterPro"/>
</dbReference>
<evidence type="ECO:0000259" key="2">
    <source>
        <dbReference type="PROSITE" id="PS51352"/>
    </source>
</evidence>
<protein>
    <submittedName>
        <fullName evidence="3">TlpA family protein disulfide reductase</fullName>
    </submittedName>
</protein>
<accession>A0A849B5Y4</accession>
<keyword evidence="1" id="KW-0732">Signal</keyword>
<dbReference type="PANTHER" id="PTHR42852">
    <property type="entry name" value="THIOL:DISULFIDE INTERCHANGE PROTEIN DSBE"/>
    <property type="match status" value="1"/>
</dbReference>
<dbReference type="PANTHER" id="PTHR42852:SF13">
    <property type="entry name" value="PROTEIN DIPZ"/>
    <property type="match status" value="1"/>
</dbReference>
<dbReference type="CDD" id="cd02966">
    <property type="entry name" value="TlpA_like_family"/>
    <property type="match status" value="1"/>
</dbReference>
<evidence type="ECO:0000313" key="3">
    <source>
        <dbReference type="EMBL" id="NNH11000.1"/>
    </source>
</evidence>
<reference evidence="3 4" key="1">
    <citation type="submission" date="2020-05" db="EMBL/GenBank/DDBJ databases">
        <title>MicrobeNet Type strains.</title>
        <authorList>
            <person name="Nicholson A.C."/>
        </authorList>
    </citation>
    <scope>NUCLEOTIDE SEQUENCE [LARGE SCALE GENOMIC DNA]</scope>
    <source>
        <strain evidence="3 4">ATCC 700815</strain>
    </source>
</reference>
<comment type="caution">
    <text evidence="3">The sequence shown here is derived from an EMBL/GenBank/DDBJ whole genome shotgun (WGS) entry which is preliminary data.</text>
</comment>
<feature type="chain" id="PRO_5032409179" evidence="1">
    <location>
        <begin position="37"/>
        <end position="175"/>
    </location>
</feature>
<dbReference type="SUPFAM" id="SSF52833">
    <property type="entry name" value="Thioredoxin-like"/>
    <property type="match status" value="1"/>
</dbReference>
<dbReference type="Gene3D" id="3.40.30.10">
    <property type="entry name" value="Glutaredoxin"/>
    <property type="match status" value="1"/>
</dbReference>
<dbReference type="AlphaFoldDB" id="A0A849B5Y4"/>
<evidence type="ECO:0000256" key="1">
    <source>
        <dbReference type="SAM" id="SignalP"/>
    </source>
</evidence>
<evidence type="ECO:0000313" key="4">
    <source>
        <dbReference type="Proteomes" id="UP000542973"/>
    </source>
</evidence>
<dbReference type="EMBL" id="JABEMD010000011">
    <property type="protein sequence ID" value="NNH11000.1"/>
    <property type="molecule type" value="Genomic_DNA"/>
</dbReference>